<evidence type="ECO:0000259" key="1">
    <source>
        <dbReference type="Pfam" id="PF14206"/>
    </source>
</evidence>
<proteinExistence type="predicted"/>
<name>A0A242NRH9_9GAMM</name>
<evidence type="ECO:0000313" key="2">
    <source>
        <dbReference type="EMBL" id="OTQ48066.1"/>
    </source>
</evidence>
<comment type="caution">
    <text evidence="2">The sequence shown here is derived from an EMBL/GenBank/DDBJ whole genome shotgun (WGS) entry which is preliminary data.</text>
</comment>
<dbReference type="RefSeq" id="WP_086321170.1">
    <property type="nucleotide sequence ID" value="NZ_CP132382.1"/>
</dbReference>
<gene>
    <name evidence="2" type="ORF">B6D06_11375</name>
</gene>
<dbReference type="EMBL" id="NASK01000104">
    <property type="protein sequence ID" value="OTQ48066.1"/>
    <property type="molecule type" value="Genomic_DNA"/>
</dbReference>
<evidence type="ECO:0000313" key="3">
    <source>
        <dbReference type="Proteomes" id="UP000194968"/>
    </source>
</evidence>
<dbReference type="AlphaFoldDB" id="A0A242NRH9"/>
<reference evidence="2 3" key="1">
    <citation type="submission" date="2017-03" db="EMBL/GenBank/DDBJ databases">
        <title>Comparative genomics of honeybee gut symbionts reveal geographically distinct and subgroup specific antibiotic resistance.</title>
        <authorList>
            <person name="Ludvigsen J."/>
            <person name="Porcellato D."/>
            <person name="Labee-Lund T.M."/>
            <person name="Amdam G.V."/>
            <person name="Rudi K."/>
        </authorList>
    </citation>
    <scope>NUCLEOTIDE SEQUENCE [LARGE SCALE GENOMIC DNA]</scope>
    <source>
        <strain evidence="2 3">A-4-12</strain>
    </source>
</reference>
<dbReference type="InterPro" id="IPR025983">
    <property type="entry name" value="Cys_rich_CPCC"/>
</dbReference>
<dbReference type="GeneID" id="99743856"/>
<organism evidence="2 3">
    <name type="scientific">Gilliamella apis</name>
    <dbReference type="NCBI Taxonomy" id="1970738"/>
    <lineage>
        <taxon>Bacteria</taxon>
        <taxon>Pseudomonadati</taxon>
        <taxon>Pseudomonadota</taxon>
        <taxon>Gammaproteobacteria</taxon>
        <taxon>Orbales</taxon>
        <taxon>Orbaceae</taxon>
        <taxon>Gilliamella</taxon>
    </lineage>
</organism>
<dbReference type="Pfam" id="PF14206">
    <property type="entry name" value="Cys_rich_CPCC"/>
    <property type="match status" value="1"/>
</dbReference>
<accession>A0A242NRH9</accession>
<sequence>MIDINDKYFCPCCGNETISSPGEYEICNICGWEDDPVQFEDPDFSGGANKMSLNEARIAYINGDKIY</sequence>
<feature type="domain" description="Cysteine-rich CPCC" evidence="1">
    <location>
        <begin position="8"/>
        <end position="61"/>
    </location>
</feature>
<protein>
    <recommendedName>
        <fullName evidence="1">Cysteine-rich CPCC domain-containing protein</fullName>
    </recommendedName>
</protein>
<dbReference type="Proteomes" id="UP000194968">
    <property type="component" value="Unassembled WGS sequence"/>
</dbReference>
<dbReference type="OrthoDB" id="1456570at2"/>